<protein>
    <submittedName>
        <fullName evidence="1">Uncharacterized protein</fullName>
    </submittedName>
</protein>
<accession>A0A6M0ILF5</accession>
<name>A0A6M0ILF5_9BACT</name>
<reference evidence="1 2" key="1">
    <citation type="submission" date="2020-02" db="EMBL/GenBank/DDBJ databases">
        <title>Draft genome sequence of two Spirosoma agri KCTC 52727 and Spirosoma terrae KCTC 52035.</title>
        <authorList>
            <person name="Rojas J."/>
            <person name="Ambika Manirajan B."/>
            <person name="Ratering S."/>
            <person name="Suarez C."/>
            <person name="Schnell S."/>
        </authorList>
    </citation>
    <scope>NUCLEOTIDE SEQUENCE [LARGE SCALE GENOMIC DNA]</scope>
    <source>
        <strain evidence="1 2">KCTC 52727</strain>
    </source>
</reference>
<gene>
    <name evidence="1" type="ORF">GK091_17650</name>
</gene>
<comment type="caution">
    <text evidence="1">The sequence shown here is derived from an EMBL/GenBank/DDBJ whole genome shotgun (WGS) entry which is preliminary data.</text>
</comment>
<keyword evidence="2" id="KW-1185">Reference proteome</keyword>
<evidence type="ECO:0000313" key="1">
    <source>
        <dbReference type="EMBL" id="NEU68717.1"/>
    </source>
</evidence>
<dbReference type="AlphaFoldDB" id="A0A6M0ILF5"/>
<organism evidence="1 2">
    <name type="scientific">Spirosoma agri</name>
    <dbReference type="NCBI Taxonomy" id="1987381"/>
    <lineage>
        <taxon>Bacteria</taxon>
        <taxon>Pseudomonadati</taxon>
        <taxon>Bacteroidota</taxon>
        <taxon>Cytophagia</taxon>
        <taxon>Cytophagales</taxon>
        <taxon>Cytophagaceae</taxon>
        <taxon>Spirosoma</taxon>
    </lineage>
</organism>
<dbReference type="EMBL" id="JAAGNZ010000002">
    <property type="protein sequence ID" value="NEU68717.1"/>
    <property type="molecule type" value="Genomic_DNA"/>
</dbReference>
<dbReference type="Proteomes" id="UP000477386">
    <property type="component" value="Unassembled WGS sequence"/>
</dbReference>
<evidence type="ECO:0000313" key="2">
    <source>
        <dbReference type="Proteomes" id="UP000477386"/>
    </source>
</evidence>
<dbReference type="RefSeq" id="WP_164041221.1">
    <property type="nucleotide sequence ID" value="NZ_JAAGNZ010000002.1"/>
</dbReference>
<proteinExistence type="predicted"/>
<sequence>MTQYKLVEKHDIEHHNEYYELRITQDNDHPESLFFTTNEENLEDVATDIIYEHKPGVKHWTVIPHRKDS</sequence>